<dbReference type="AlphaFoldDB" id="A0A1G4MCC4"/>
<comment type="similarity">
    <text evidence="4">Belongs to the SWT1 family.</text>
</comment>
<dbReference type="GO" id="GO:0005634">
    <property type="term" value="C:nucleus"/>
    <property type="evidence" value="ECO:0007669"/>
    <property type="project" value="UniProtKB-SubCell"/>
</dbReference>
<dbReference type="SMART" id="SM00670">
    <property type="entry name" value="PINc"/>
    <property type="match status" value="1"/>
</dbReference>
<feature type="domain" description="PIN" evidence="7">
    <location>
        <begin position="151"/>
        <end position="282"/>
    </location>
</feature>
<keyword evidence="2" id="KW-0804">Transcription</keyword>
<evidence type="ECO:0000256" key="6">
    <source>
        <dbReference type="SAM" id="MobiDB-lite"/>
    </source>
</evidence>
<feature type="compositionally biased region" description="Polar residues" evidence="6">
    <location>
        <begin position="14"/>
        <end position="25"/>
    </location>
</feature>
<dbReference type="Gene3D" id="3.40.50.1010">
    <property type="entry name" value="5'-nuclease"/>
    <property type="match status" value="1"/>
</dbReference>
<accession>A0A1G4MCC4</accession>
<dbReference type="PANTHER" id="PTHR16161:SF0">
    <property type="entry name" value="TRANSCRIPTIONAL PROTEIN SWT1"/>
    <property type="match status" value="1"/>
</dbReference>
<dbReference type="Proteomes" id="UP000190831">
    <property type="component" value="Chromosome E"/>
</dbReference>
<dbReference type="InterPro" id="IPR029060">
    <property type="entry name" value="PIN-like_dom_sf"/>
</dbReference>
<sequence>MVSTSGTNERDSSKSAFNPNSQHNPTGKRRRRRSGSSRKYTVDDIEKIISEDSNGIDDCPANRSGISSWGSPDRKENEKDQLPQKSKANADFDGDVYMHDMDDETKVDTVSQYVSAQRKKTDLTAEVLPTVCQEEDGDRMELDIPGHKRITSFIVDTNFIISHLNTLEALRGLCPKFNHQIIIPRTVIHELDGLKMSNKVIEGAFGSDNNEKQNMGTLARRANDWIYTNLANLDSGILGQKIRQRLDFTSIKDDSILDCCLYFREKLNRFVILLSNDKNLCLKALTEQLLTVSYRKGMSAELIASMAFKENHNTESIDLINNDDYELQGKLENISHENPTETSDGSSQTMIKANSFREASETIYNEIQAIVLSAIDHVMLSEYGDDLSLVGYDRNASSLSHACHNVYKFWLSVFTEYFKDSEYHKDSWKNPPQAIVTLPLSPQNLIKFTEFWIHALERLYSRRDGVQKKSLDVLFDRWRDGTARWSTA</sequence>
<evidence type="ECO:0000259" key="7">
    <source>
        <dbReference type="SMART" id="SM00670"/>
    </source>
</evidence>
<dbReference type="Pfam" id="PF21693">
    <property type="entry name" value="SWT1_3rd"/>
    <property type="match status" value="1"/>
</dbReference>
<evidence type="ECO:0000313" key="8">
    <source>
        <dbReference type="EMBL" id="SCW01528.1"/>
    </source>
</evidence>
<dbReference type="OrthoDB" id="2017974at2759"/>
<evidence type="ECO:0000256" key="5">
    <source>
        <dbReference type="ARBA" id="ARBA00074620"/>
    </source>
</evidence>
<dbReference type="InterPro" id="IPR052626">
    <property type="entry name" value="SWT1_Regulator"/>
</dbReference>
<dbReference type="InterPro" id="IPR002716">
    <property type="entry name" value="PIN_dom"/>
</dbReference>
<dbReference type="FunFam" id="3.40.50.1010:FF:000045">
    <property type="entry name" value="Transcriptional protein swt1"/>
    <property type="match status" value="1"/>
</dbReference>
<keyword evidence="3" id="KW-0539">Nucleus</keyword>
<feature type="compositionally biased region" description="Basic and acidic residues" evidence="6">
    <location>
        <begin position="40"/>
        <end position="50"/>
    </location>
</feature>
<evidence type="ECO:0000256" key="2">
    <source>
        <dbReference type="ARBA" id="ARBA00023163"/>
    </source>
</evidence>
<dbReference type="CDD" id="cd18727">
    <property type="entry name" value="PIN_Swt1-like"/>
    <property type="match status" value="1"/>
</dbReference>
<dbReference type="Pfam" id="PF13638">
    <property type="entry name" value="PIN_4"/>
    <property type="match status" value="1"/>
</dbReference>
<dbReference type="OMA" id="WANDWIY"/>
<evidence type="ECO:0000256" key="4">
    <source>
        <dbReference type="ARBA" id="ARBA00060839"/>
    </source>
</evidence>
<proteinExistence type="inferred from homology"/>
<evidence type="ECO:0000313" key="9">
    <source>
        <dbReference type="Proteomes" id="UP000190831"/>
    </source>
</evidence>
<evidence type="ECO:0000256" key="3">
    <source>
        <dbReference type="ARBA" id="ARBA00023242"/>
    </source>
</evidence>
<dbReference type="EMBL" id="LT598488">
    <property type="protein sequence ID" value="SCW01528.1"/>
    <property type="molecule type" value="Genomic_DNA"/>
</dbReference>
<dbReference type="SUPFAM" id="SSF88723">
    <property type="entry name" value="PIN domain-like"/>
    <property type="match status" value="1"/>
</dbReference>
<comment type="subcellular location">
    <subcellularLocation>
        <location evidence="1">Nucleus</location>
    </subcellularLocation>
</comment>
<keyword evidence="9" id="KW-1185">Reference proteome</keyword>
<gene>
    <name evidence="8" type="ORF">LAFE_0E01662G</name>
</gene>
<dbReference type="PANTHER" id="PTHR16161">
    <property type="entry name" value="TRANSCRIPTIONAL PROTEIN SWT1"/>
    <property type="match status" value="1"/>
</dbReference>
<reference evidence="9" key="1">
    <citation type="submission" date="2016-03" db="EMBL/GenBank/DDBJ databases">
        <authorList>
            <person name="Devillers H."/>
        </authorList>
    </citation>
    <scope>NUCLEOTIDE SEQUENCE [LARGE SCALE GENOMIC DNA]</scope>
</reference>
<organism evidence="8 9">
    <name type="scientific">Lachancea fermentati</name>
    <name type="common">Zygosaccharomyces fermentati</name>
    <dbReference type="NCBI Taxonomy" id="4955"/>
    <lineage>
        <taxon>Eukaryota</taxon>
        <taxon>Fungi</taxon>
        <taxon>Dikarya</taxon>
        <taxon>Ascomycota</taxon>
        <taxon>Saccharomycotina</taxon>
        <taxon>Saccharomycetes</taxon>
        <taxon>Saccharomycetales</taxon>
        <taxon>Saccharomycetaceae</taxon>
        <taxon>Lachancea</taxon>
    </lineage>
</organism>
<feature type="compositionally biased region" description="Basic residues" evidence="6">
    <location>
        <begin position="26"/>
        <end position="36"/>
    </location>
</feature>
<evidence type="ECO:0000256" key="1">
    <source>
        <dbReference type="ARBA" id="ARBA00004123"/>
    </source>
</evidence>
<dbReference type="STRING" id="4955.A0A1G4MCC4"/>
<feature type="compositionally biased region" description="Basic and acidic residues" evidence="6">
    <location>
        <begin position="72"/>
        <end position="82"/>
    </location>
</feature>
<name>A0A1G4MCC4_LACFM</name>
<feature type="region of interest" description="Disordered" evidence="6">
    <location>
        <begin position="1"/>
        <end position="92"/>
    </location>
</feature>
<dbReference type="InterPro" id="IPR049014">
    <property type="entry name" value="SWT1_C"/>
</dbReference>
<dbReference type="GO" id="GO:0004540">
    <property type="term" value="F:RNA nuclease activity"/>
    <property type="evidence" value="ECO:0007669"/>
    <property type="project" value="UniProtKB-ARBA"/>
</dbReference>
<protein>
    <recommendedName>
        <fullName evidence="5">Transcriptional protein SWT1</fullName>
    </recommendedName>
</protein>